<evidence type="ECO:0000313" key="3">
    <source>
        <dbReference type="Proteomes" id="UP001153269"/>
    </source>
</evidence>
<protein>
    <submittedName>
        <fullName evidence="2">Uncharacterized protein</fullName>
    </submittedName>
</protein>
<evidence type="ECO:0000256" key="1">
    <source>
        <dbReference type="SAM" id="MobiDB-lite"/>
    </source>
</evidence>
<sequence>MGGSFPSGATSLEVFHLHLNRFFLDLPVRGVDPLRIRQEIGPVGATAAMQDQQTLNQLIQRLPELTLLESCTAEVALKNEKKTMKKEKKKQEKKEKQERQKMEKMERKEKKKIEKEKKEREKKEKQERKKMEEMERKELKKIENEKKEREGTMRGRDDAASRSRCERAVTGENMCRCQRL</sequence>
<accession>A0A9N7VS56</accession>
<organism evidence="2 3">
    <name type="scientific">Pleuronectes platessa</name>
    <name type="common">European plaice</name>
    <dbReference type="NCBI Taxonomy" id="8262"/>
    <lineage>
        <taxon>Eukaryota</taxon>
        <taxon>Metazoa</taxon>
        <taxon>Chordata</taxon>
        <taxon>Craniata</taxon>
        <taxon>Vertebrata</taxon>
        <taxon>Euteleostomi</taxon>
        <taxon>Actinopterygii</taxon>
        <taxon>Neopterygii</taxon>
        <taxon>Teleostei</taxon>
        <taxon>Neoteleostei</taxon>
        <taxon>Acanthomorphata</taxon>
        <taxon>Carangaria</taxon>
        <taxon>Pleuronectiformes</taxon>
        <taxon>Pleuronectoidei</taxon>
        <taxon>Pleuronectidae</taxon>
        <taxon>Pleuronectes</taxon>
    </lineage>
</organism>
<dbReference type="Proteomes" id="UP001153269">
    <property type="component" value="Unassembled WGS sequence"/>
</dbReference>
<reference evidence="2" key="1">
    <citation type="submission" date="2020-03" db="EMBL/GenBank/DDBJ databases">
        <authorList>
            <person name="Weist P."/>
        </authorList>
    </citation>
    <scope>NUCLEOTIDE SEQUENCE</scope>
</reference>
<evidence type="ECO:0000313" key="2">
    <source>
        <dbReference type="EMBL" id="CAB1458272.1"/>
    </source>
</evidence>
<name>A0A9N7VS56_PLEPL</name>
<gene>
    <name evidence="2" type="ORF">PLEPLA_LOCUS46102</name>
</gene>
<dbReference type="AlphaFoldDB" id="A0A9N7VS56"/>
<feature type="compositionally biased region" description="Basic and acidic residues" evidence="1">
    <location>
        <begin position="89"/>
        <end position="167"/>
    </location>
</feature>
<feature type="region of interest" description="Disordered" evidence="1">
    <location>
        <begin position="78"/>
        <end position="167"/>
    </location>
</feature>
<proteinExistence type="predicted"/>
<comment type="caution">
    <text evidence="2">The sequence shown here is derived from an EMBL/GenBank/DDBJ whole genome shotgun (WGS) entry which is preliminary data.</text>
</comment>
<dbReference type="EMBL" id="CADEAL010004380">
    <property type="protein sequence ID" value="CAB1458272.1"/>
    <property type="molecule type" value="Genomic_DNA"/>
</dbReference>
<keyword evidence="3" id="KW-1185">Reference proteome</keyword>